<dbReference type="EMBL" id="GDKF01008498">
    <property type="protein sequence ID" value="JAT70124.1"/>
    <property type="molecule type" value="Transcribed_RNA"/>
</dbReference>
<name>A0A1D1ZT39_AUXPR</name>
<feature type="region of interest" description="Disordered" evidence="1">
    <location>
        <begin position="32"/>
        <end position="64"/>
    </location>
</feature>
<proteinExistence type="predicted"/>
<evidence type="ECO:0000313" key="2">
    <source>
        <dbReference type="EMBL" id="JAT70124.1"/>
    </source>
</evidence>
<accession>A0A1D1ZT39</accession>
<dbReference type="AlphaFoldDB" id="A0A1D1ZT39"/>
<reference evidence="2" key="1">
    <citation type="submission" date="2015-08" db="EMBL/GenBank/DDBJ databases">
        <authorList>
            <person name="Babu N.S."/>
            <person name="Beckwith C.J."/>
            <person name="Beseler K.G."/>
            <person name="Brison A."/>
            <person name="Carone J.V."/>
            <person name="Caskin T.P."/>
            <person name="Diamond M."/>
            <person name="Durham M.E."/>
            <person name="Foxe J.M."/>
            <person name="Go M."/>
            <person name="Henderson B.A."/>
            <person name="Jones I.B."/>
            <person name="McGettigan J.A."/>
            <person name="Micheletti S.J."/>
            <person name="Nasrallah M.E."/>
            <person name="Ortiz D."/>
            <person name="Piller C.R."/>
            <person name="Privatt S.R."/>
            <person name="Schneider S.L."/>
            <person name="Sharp S."/>
            <person name="Smith T.C."/>
            <person name="Stanton J.D."/>
            <person name="Ullery H.E."/>
            <person name="Wilson R.J."/>
            <person name="Serrano M.G."/>
            <person name="Buck G."/>
            <person name="Lee V."/>
            <person name="Wang Y."/>
            <person name="Carvalho R."/>
            <person name="Voegtly L."/>
            <person name="Shi R."/>
            <person name="Duckworth R."/>
            <person name="Johnson A."/>
            <person name="Loviza R."/>
            <person name="Walstead R."/>
            <person name="Shah Z."/>
            <person name="Kiflezghi M."/>
            <person name="Wade K."/>
            <person name="Ball S.L."/>
            <person name="Bradley K.W."/>
            <person name="Asai D.J."/>
            <person name="Bowman C.A."/>
            <person name="Russell D.A."/>
            <person name="Pope W.H."/>
            <person name="Jacobs-Sera D."/>
            <person name="Hendrix R.W."/>
            <person name="Hatfull G.F."/>
        </authorList>
    </citation>
    <scope>NUCLEOTIDE SEQUENCE</scope>
</reference>
<protein>
    <submittedName>
        <fullName evidence="2">Uncharacterized protein</fullName>
    </submittedName>
</protein>
<gene>
    <name evidence="2" type="ORF">g.3595</name>
</gene>
<organism evidence="2">
    <name type="scientific">Auxenochlorella protothecoides</name>
    <name type="common">Green microalga</name>
    <name type="synonym">Chlorella protothecoides</name>
    <dbReference type="NCBI Taxonomy" id="3075"/>
    <lineage>
        <taxon>Eukaryota</taxon>
        <taxon>Viridiplantae</taxon>
        <taxon>Chlorophyta</taxon>
        <taxon>core chlorophytes</taxon>
        <taxon>Trebouxiophyceae</taxon>
        <taxon>Chlorellales</taxon>
        <taxon>Chlorellaceae</taxon>
        <taxon>Auxenochlorella</taxon>
    </lineage>
</organism>
<evidence type="ECO:0000256" key="1">
    <source>
        <dbReference type="SAM" id="MobiDB-lite"/>
    </source>
</evidence>
<feature type="non-terminal residue" evidence="2">
    <location>
        <position position="1"/>
    </location>
</feature>
<feature type="compositionally biased region" description="Low complexity" evidence="1">
    <location>
        <begin position="32"/>
        <end position="47"/>
    </location>
</feature>
<sequence length="235" mass="25090">ISTSSQPASIIPCAHRMMFAMTSMATGCPATARSASRAPAHAGPAARHAPRPQRVGRPGAPGASKSLRFARTPMAASVDNAQAGVGKLISKVEIPAFIPRQDMMNQLFRWASDLEDNGYALIGSPCKITPLMEDEQVRNFTISLLNSGVSVADILIAFDEDVAVKHEWIGMGPDKFPVPEGKATDVHGKHLEVRKTDTNSVSDALRAALHLLCANLAEAVNKYYAFGSCFSEDAT</sequence>